<reference evidence="1" key="1">
    <citation type="submission" date="2022-10" db="EMBL/GenBank/DDBJ databases">
        <title>Genome Sequence of Xylaria curta.</title>
        <authorList>
            <person name="Buettner E."/>
        </authorList>
    </citation>
    <scope>NUCLEOTIDE SEQUENCE</scope>
    <source>
        <strain evidence="1">Babe10</strain>
    </source>
</reference>
<organism evidence="1 2">
    <name type="scientific">Xylaria curta</name>
    <dbReference type="NCBI Taxonomy" id="42375"/>
    <lineage>
        <taxon>Eukaryota</taxon>
        <taxon>Fungi</taxon>
        <taxon>Dikarya</taxon>
        <taxon>Ascomycota</taxon>
        <taxon>Pezizomycotina</taxon>
        <taxon>Sordariomycetes</taxon>
        <taxon>Xylariomycetidae</taxon>
        <taxon>Xylariales</taxon>
        <taxon>Xylariaceae</taxon>
        <taxon>Xylaria</taxon>
    </lineage>
</organism>
<dbReference type="EMBL" id="JAPDGR010001600">
    <property type="protein sequence ID" value="KAJ2981119.1"/>
    <property type="molecule type" value="Genomic_DNA"/>
</dbReference>
<evidence type="ECO:0000313" key="1">
    <source>
        <dbReference type="EMBL" id="KAJ2981119.1"/>
    </source>
</evidence>
<accession>A0ACC1NPV9</accession>
<keyword evidence="2" id="KW-1185">Reference proteome</keyword>
<dbReference type="Proteomes" id="UP001143856">
    <property type="component" value="Unassembled WGS sequence"/>
</dbReference>
<gene>
    <name evidence="1" type="ORF">NUW58_g6771</name>
</gene>
<protein>
    <submittedName>
        <fullName evidence="1">Uncharacterized protein</fullName>
    </submittedName>
</protein>
<proteinExistence type="predicted"/>
<sequence>MTKLKKGKRQRAYRPKTRSGCLTCKIRRVKCDEGLPACVRCTSTGRACDGYAHTKTLAALTSVPAGPSVEIQACHRSKRSFAFFVQRTCSQVAGFFGSDFWERLILQAAHHEPAVLHAIVAIGSCHELAMQQPAKIGTVEVFALGQYNLAIKHLLYPSSSKQRRGVDIYLMLSILFACLENIRGNHALVITHIQSGVKLLRETVYDRDTGALHYQQFGSKGRTNSYAPFETYAKIFALLDTQASGMIGDYQRPLFTSSIYADQIYGDSPISFSSIGDAKSTFEAGACMFSGTLDAKLSEDSVQLPHNPEQDQRSHLARLMSKFYRAVQELIQSKGGSFTPREELAAAVLQLNVLVTWVSFEVELQTSATWDDFMPQLKEMVRLGEKIVSSISLSNDSRIKTVSFCLESGYIIPIYAVASHCRDLTIRRRAIAVLRAVHRQEGLWNSFMAAKAAERIIEIEEREAKEANACTRSLQMLESLGTRPLLEIDARGGRLHYTQNTEGEDAPKQVVEEIFSW</sequence>
<comment type="caution">
    <text evidence="1">The sequence shown here is derived from an EMBL/GenBank/DDBJ whole genome shotgun (WGS) entry which is preliminary data.</text>
</comment>
<evidence type="ECO:0000313" key="2">
    <source>
        <dbReference type="Proteomes" id="UP001143856"/>
    </source>
</evidence>
<name>A0ACC1NPV9_9PEZI</name>